<dbReference type="EC" id="2.2.1.6" evidence="4 11"/>
<keyword evidence="6 11" id="KW-0808">Transferase</keyword>
<evidence type="ECO:0000259" key="12">
    <source>
        <dbReference type="Pfam" id="PF00205"/>
    </source>
</evidence>
<comment type="cofactor">
    <cofactor evidence="11">
        <name>Mg(2+)</name>
        <dbReference type="ChEBI" id="CHEBI:18420"/>
    </cofactor>
    <text evidence="11">Binds 1 Mg(2+) ion per subunit.</text>
</comment>
<evidence type="ECO:0000256" key="9">
    <source>
        <dbReference type="ARBA" id="ARBA00023052"/>
    </source>
</evidence>
<dbReference type="Gene3D" id="3.40.50.970">
    <property type="match status" value="2"/>
</dbReference>
<sequence length="573" mass="62007">MAKEKMTGAQALLRCLELEAVEYVFGVPGGAILPVYDALFEATHQKGYHLKHVLVRHEQVGAHAAEGYALATGKVGVCFGTSGPGATNLVTGIADAYMDSVPLVAITGNVPKSLIGTDAFQEADITGITMPVTKHNWLVTDVEDLPRIIKEAFYLARTGRPGPVLVDIPKDVQNATFEFEYPETVNIPGYMPAPKEPPRLADAATLIRSATRPVLYLGGGVRSSGSYAEVLAFAELVGAPVVTTVHGKGVFPETHPRCLGMFGMHGSRYANYAVQDSDLIVALGARFDDRVTGKLSAFAPEAKVVHLDVDPAEISKLVTATVPLVGDLKVLLPRLHAEVQRVFEARGRPDLGPWLARVEAWRTKHPLRYAQEPGAPILPQKAIDVLYEKTKGRAIVATGVGEHQMFAAQWYKTDFPRQFITSGGLGTMGFCLPAAIGAQLGKPGELVIGIDGDGSFQMTLQDLATAVELELPIKIFILNNLFLGMVRQWQELFYDNRFSQTPLKDCPDFVKLAEAYGCLGLRARTLEELEPVVDQALAPRGGPVIVDIRVRRQEKVFPMVPAGAPLNDMIGGE</sequence>
<evidence type="ECO:0000256" key="7">
    <source>
        <dbReference type="ARBA" id="ARBA00022723"/>
    </source>
</evidence>
<dbReference type="InterPro" id="IPR029035">
    <property type="entry name" value="DHS-like_NAD/FAD-binding_dom"/>
</dbReference>
<dbReference type="InterPro" id="IPR029061">
    <property type="entry name" value="THDP-binding"/>
</dbReference>
<dbReference type="Pfam" id="PF02775">
    <property type="entry name" value="TPP_enzyme_C"/>
    <property type="match status" value="1"/>
</dbReference>
<keyword evidence="7 11" id="KW-0479">Metal-binding</keyword>
<dbReference type="InterPro" id="IPR012001">
    <property type="entry name" value="Thiamin_PyroP_enz_TPP-bd_dom"/>
</dbReference>
<feature type="domain" description="Thiamine pyrophosphate enzyme N-terminal TPP-binding" evidence="14">
    <location>
        <begin position="6"/>
        <end position="126"/>
    </location>
</feature>
<evidence type="ECO:0000256" key="11">
    <source>
        <dbReference type="RuleBase" id="RU003591"/>
    </source>
</evidence>
<evidence type="ECO:0000259" key="13">
    <source>
        <dbReference type="Pfam" id="PF02775"/>
    </source>
</evidence>
<dbReference type="PANTHER" id="PTHR18968">
    <property type="entry name" value="THIAMINE PYROPHOSPHATE ENZYMES"/>
    <property type="match status" value="1"/>
</dbReference>
<accession>A0ABN6N2L9</accession>
<keyword evidence="8 11" id="KW-0460">Magnesium</keyword>
<evidence type="ECO:0000256" key="10">
    <source>
        <dbReference type="ARBA" id="ARBA00023304"/>
    </source>
</evidence>
<comment type="catalytic activity">
    <reaction evidence="11">
        <text>2 pyruvate + H(+) = (2S)-2-acetolactate + CO2</text>
        <dbReference type="Rhea" id="RHEA:25249"/>
        <dbReference type="ChEBI" id="CHEBI:15361"/>
        <dbReference type="ChEBI" id="CHEBI:15378"/>
        <dbReference type="ChEBI" id="CHEBI:16526"/>
        <dbReference type="ChEBI" id="CHEBI:58476"/>
        <dbReference type="EC" id="2.2.1.6"/>
    </reaction>
</comment>
<keyword evidence="9 11" id="KW-0786">Thiamine pyrophosphate</keyword>
<evidence type="ECO:0000256" key="3">
    <source>
        <dbReference type="ARBA" id="ARBA00007812"/>
    </source>
</evidence>
<dbReference type="InterPro" id="IPR000399">
    <property type="entry name" value="TPP-bd_CS"/>
</dbReference>
<comment type="pathway">
    <text evidence="1 11">Amino-acid biosynthesis; L-isoleucine biosynthesis; L-isoleucine from 2-oxobutanoate: step 1/4.</text>
</comment>
<dbReference type="Proteomes" id="UP001162734">
    <property type="component" value="Chromosome"/>
</dbReference>
<gene>
    <name evidence="15" type="primary">ilvB_1</name>
    <name evidence="15" type="ORF">AMPC_05580</name>
</gene>
<dbReference type="RefSeq" id="WP_248344194.1">
    <property type="nucleotide sequence ID" value="NZ_AP025592.1"/>
</dbReference>
<comment type="similarity">
    <text evidence="3 11">Belongs to the TPP enzyme family.</text>
</comment>
<evidence type="ECO:0000259" key="14">
    <source>
        <dbReference type="Pfam" id="PF02776"/>
    </source>
</evidence>
<dbReference type="InterPro" id="IPR012000">
    <property type="entry name" value="Thiamin_PyroP_enz_cen_dom"/>
</dbReference>
<evidence type="ECO:0000256" key="8">
    <source>
        <dbReference type="ARBA" id="ARBA00022842"/>
    </source>
</evidence>
<comment type="cofactor">
    <cofactor evidence="11">
        <name>thiamine diphosphate</name>
        <dbReference type="ChEBI" id="CHEBI:58937"/>
    </cofactor>
    <text evidence="11">Binds 1 thiamine pyrophosphate per subunit.</text>
</comment>
<dbReference type="CDD" id="cd07035">
    <property type="entry name" value="TPP_PYR_POX_like"/>
    <property type="match status" value="1"/>
</dbReference>
<feature type="domain" description="Thiamine pyrophosphate enzyme central" evidence="12">
    <location>
        <begin position="201"/>
        <end position="335"/>
    </location>
</feature>
<dbReference type="SUPFAM" id="SSF52518">
    <property type="entry name" value="Thiamin diphosphate-binding fold (THDP-binding)"/>
    <property type="match status" value="2"/>
</dbReference>
<evidence type="ECO:0000256" key="1">
    <source>
        <dbReference type="ARBA" id="ARBA00004974"/>
    </source>
</evidence>
<evidence type="ECO:0000256" key="2">
    <source>
        <dbReference type="ARBA" id="ARBA00005025"/>
    </source>
</evidence>
<dbReference type="InterPro" id="IPR045229">
    <property type="entry name" value="TPP_enz"/>
</dbReference>
<keyword evidence="5 11" id="KW-0028">Amino-acid biosynthesis</keyword>
<evidence type="ECO:0000256" key="4">
    <source>
        <dbReference type="ARBA" id="ARBA00013145"/>
    </source>
</evidence>
<keyword evidence="10 11" id="KW-0100">Branched-chain amino acid biosynthesis</keyword>
<name>A0ABN6N2L9_9BACT</name>
<dbReference type="EMBL" id="AP025592">
    <property type="protein sequence ID" value="BDG07445.1"/>
    <property type="molecule type" value="Genomic_DNA"/>
</dbReference>
<comment type="pathway">
    <text evidence="2 11">Amino-acid biosynthesis; L-valine biosynthesis; L-valine from pyruvate: step 1/4.</text>
</comment>
<evidence type="ECO:0000313" key="15">
    <source>
        <dbReference type="EMBL" id="BDG07445.1"/>
    </source>
</evidence>
<dbReference type="Pfam" id="PF02776">
    <property type="entry name" value="TPP_enzyme_N"/>
    <property type="match status" value="1"/>
</dbReference>
<keyword evidence="16" id="KW-1185">Reference proteome</keyword>
<evidence type="ECO:0000256" key="5">
    <source>
        <dbReference type="ARBA" id="ARBA00022605"/>
    </source>
</evidence>
<dbReference type="InterPro" id="IPR012846">
    <property type="entry name" value="Acetolactate_synth_lsu"/>
</dbReference>
<evidence type="ECO:0000313" key="16">
    <source>
        <dbReference type="Proteomes" id="UP001162734"/>
    </source>
</evidence>
<dbReference type="Pfam" id="PF00205">
    <property type="entry name" value="TPP_enzyme_M"/>
    <property type="match status" value="1"/>
</dbReference>
<dbReference type="PROSITE" id="PS00187">
    <property type="entry name" value="TPP_ENZYMES"/>
    <property type="match status" value="1"/>
</dbReference>
<organism evidence="15 16">
    <name type="scientific">Anaeromyxobacter paludicola</name>
    <dbReference type="NCBI Taxonomy" id="2918171"/>
    <lineage>
        <taxon>Bacteria</taxon>
        <taxon>Pseudomonadati</taxon>
        <taxon>Myxococcota</taxon>
        <taxon>Myxococcia</taxon>
        <taxon>Myxococcales</taxon>
        <taxon>Cystobacterineae</taxon>
        <taxon>Anaeromyxobacteraceae</taxon>
        <taxon>Anaeromyxobacter</taxon>
    </lineage>
</organism>
<feature type="domain" description="Thiamine pyrophosphate enzyme TPP-binding" evidence="13">
    <location>
        <begin position="399"/>
        <end position="548"/>
    </location>
</feature>
<dbReference type="CDD" id="cd02015">
    <property type="entry name" value="TPP_AHAS"/>
    <property type="match status" value="1"/>
</dbReference>
<proteinExistence type="inferred from homology"/>
<dbReference type="SUPFAM" id="SSF52467">
    <property type="entry name" value="DHS-like NAD/FAD-binding domain"/>
    <property type="match status" value="1"/>
</dbReference>
<evidence type="ECO:0000256" key="6">
    <source>
        <dbReference type="ARBA" id="ARBA00022679"/>
    </source>
</evidence>
<dbReference type="Gene3D" id="3.40.50.1220">
    <property type="entry name" value="TPP-binding domain"/>
    <property type="match status" value="1"/>
</dbReference>
<dbReference type="InterPro" id="IPR039368">
    <property type="entry name" value="AHAS_TPP"/>
</dbReference>
<dbReference type="NCBIfam" id="TIGR00118">
    <property type="entry name" value="acolac_lg"/>
    <property type="match status" value="1"/>
</dbReference>
<dbReference type="InterPro" id="IPR011766">
    <property type="entry name" value="TPP_enzyme_TPP-bd"/>
</dbReference>
<protein>
    <recommendedName>
        <fullName evidence="4 11">Acetolactate synthase</fullName>
        <ecNumber evidence="4 11">2.2.1.6</ecNumber>
    </recommendedName>
</protein>
<dbReference type="PANTHER" id="PTHR18968:SF13">
    <property type="entry name" value="ACETOLACTATE SYNTHASE CATALYTIC SUBUNIT, MITOCHONDRIAL"/>
    <property type="match status" value="1"/>
</dbReference>
<reference evidence="16" key="1">
    <citation type="journal article" date="2022" name="Int. J. Syst. Evol. Microbiol.">
        <title>Anaeromyxobacter oryzae sp. nov., Anaeromyxobacter diazotrophicus sp. nov. and Anaeromyxobacter paludicola sp. nov., isolated from paddy soils.</title>
        <authorList>
            <person name="Itoh H."/>
            <person name="Xu Z."/>
            <person name="Mise K."/>
            <person name="Masuda Y."/>
            <person name="Ushijima N."/>
            <person name="Hayakawa C."/>
            <person name="Shiratori Y."/>
            <person name="Senoo K."/>
        </authorList>
    </citation>
    <scope>NUCLEOTIDE SEQUENCE [LARGE SCALE GENOMIC DNA]</scope>
    <source>
        <strain evidence="16">Red630</strain>
    </source>
</reference>